<proteinExistence type="predicted"/>
<gene>
    <name evidence="3" type="primary">retm</name>
    <name evidence="3" type="ORF">Hypma_007531</name>
</gene>
<reference evidence="3" key="1">
    <citation type="submission" date="2018-04" db="EMBL/GenBank/DDBJ databases">
        <title>Whole genome sequencing of Hypsizygus marmoreus.</title>
        <authorList>
            <person name="Choi I.-G."/>
            <person name="Min B."/>
            <person name="Kim J.-G."/>
            <person name="Kim S."/>
            <person name="Oh Y.-L."/>
            <person name="Kong W.-S."/>
            <person name="Park H."/>
            <person name="Jeong J."/>
            <person name="Song E.-S."/>
        </authorList>
    </citation>
    <scope>NUCLEOTIDE SEQUENCE [LARGE SCALE GENOMIC DNA]</scope>
    <source>
        <strain evidence="3">51987-8</strain>
    </source>
</reference>
<keyword evidence="4" id="KW-1185">Reference proteome</keyword>
<dbReference type="SMART" id="SM00516">
    <property type="entry name" value="SEC14"/>
    <property type="match status" value="1"/>
</dbReference>
<dbReference type="AlphaFoldDB" id="A0A369JYP1"/>
<dbReference type="OrthoDB" id="75724at2759"/>
<dbReference type="InterPro" id="IPR001251">
    <property type="entry name" value="CRAL-TRIO_dom"/>
</dbReference>
<dbReference type="Pfam" id="PF00650">
    <property type="entry name" value="CRAL_TRIO"/>
    <property type="match status" value="1"/>
</dbReference>
<keyword evidence="1" id="KW-1133">Transmembrane helix</keyword>
<dbReference type="PANTHER" id="PTHR46590">
    <property type="entry name" value="PHOSPHATIDYLINOSITOL TRANSFER PROTEIN CSR1-RELATED"/>
    <property type="match status" value="1"/>
</dbReference>
<organism evidence="3 4">
    <name type="scientific">Hypsizygus marmoreus</name>
    <name type="common">White beech mushroom</name>
    <name type="synonym">Agaricus marmoreus</name>
    <dbReference type="NCBI Taxonomy" id="39966"/>
    <lineage>
        <taxon>Eukaryota</taxon>
        <taxon>Fungi</taxon>
        <taxon>Dikarya</taxon>
        <taxon>Basidiomycota</taxon>
        <taxon>Agaricomycotina</taxon>
        <taxon>Agaricomycetes</taxon>
        <taxon>Agaricomycetidae</taxon>
        <taxon>Agaricales</taxon>
        <taxon>Tricholomatineae</taxon>
        <taxon>Lyophyllaceae</taxon>
        <taxon>Hypsizygus</taxon>
    </lineage>
</organism>
<dbReference type="InterPro" id="IPR036865">
    <property type="entry name" value="CRAL-TRIO_dom_sf"/>
</dbReference>
<dbReference type="EMBL" id="LUEZ02000041">
    <property type="protein sequence ID" value="RDB25475.1"/>
    <property type="molecule type" value="Genomic_DNA"/>
</dbReference>
<dbReference type="Proteomes" id="UP000076154">
    <property type="component" value="Unassembled WGS sequence"/>
</dbReference>
<evidence type="ECO:0000256" key="1">
    <source>
        <dbReference type="SAM" id="Phobius"/>
    </source>
</evidence>
<feature type="domain" description="CRAL-TRIO" evidence="2">
    <location>
        <begin position="111"/>
        <end position="262"/>
    </location>
</feature>
<keyword evidence="1" id="KW-0812">Transmembrane</keyword>
<dbReference type="SUPFAM" id="SSF52087">
    <property type="entry name" value="CRAL/TRIO domain"/>
    <property type="match status" value="1"/>
</dbReference>
<dbReference type="CDD" id="cd00170">
    <property type="entry name" value="SEC14"/>
    <property type="match status" value="1"/>
</dbReference>
<evidence type="ECO:0000313" key="4">
    <source>
        <dbReference type="Proteomes" id="UP000076154"/>
    </source>
</evidence>
<keyword evidence="1" id="KW-0472">Membrane</keyword>
<dbReference type="PROSITE" id="PS50191">
    <property type="entry name" value="CRAL_TRIO"/>
    <property type="match status" value="1"/>
</dbReference>
<feature type="transmembrane region" description="Helical" evidence="1">
    <location>
        <begin position="344"/>
        <end position="364"/>
    </location>
</feature>
<sequence length="398" mass="45688">MSTRDLLEANCERLVSQYNAHIQGVLTLQTTLIRDILPSVTDELELSPEATDWAKEWLDDPYTLFRISRRNKFTRSFAMESIRKNLIWRLNNLWPLEGRSLPIPMIHCLPGNAHDPFGRPILVIETLPLDIDLDAIRPLILRTFERLRAHLKCLNDTLMAPEKPTLQYIVLLDLQGLSLRSFDTELLRWILREIIPRFPGMLAGVFMLNYSWVYSGVWSVARRVLPASALSRVFFPSSEELIDYFTPSSLPKDYGGSLLPLTLLDDPLRKPETPPDGIQPYAQNQPPVQPSPSPLFTMLSPTSILNPFFGYPTDSSDGYLSLHHGRRRKRDLARTLALLFWIRWRKTIVVGLVLVMCALSFKLGKRFRYPRFLRSFWAGKTLSFRTSTKLPGAVTLNL</sequence>
<dbReference type="InParanoid" id="A0A369JYP1"/>
<dbReference type="PANTHER" id="PTHR46590:SF4">
    <property type="entry name" value="CRAL-TRIO DOMAIN-CONTAINING PROTEIN"/>
    <property type="match status" value="1"/>
</dbReference>
<comment type="caution">
    <text evidence="3">The sequence shown here is derived from an EMBL/GenBank/DDBJ whole genome shotgun (WGS) entry which is preliminary data.</text>
</comment>
<protein>
    <submittedName>
        <fullName evidence="3">Protein real-time</fullName>
    </submittedName>
</protein>
<dbReference type="InterPro" id="IPR052432">
    <property type="entry name" value="PITP/CRAL-TRIO"/>
</dbReference>
<evidence type="ECO:0000259" key="2">
    <source>
        <dbReference type="PROSITE" id="PS50191"/>
    </source>
</evidence>
<dbReference type="Gene3D" id="3.40.525.10">
    <property type="entry name" value="CRAL-TRIO lipid binding domain"/>
    <property type="match status" value="1"/>
</dbReference>
<name>A0A369JYP1_HYPMA</name>
<accession>A0A369JYP1</accession>
<evidence type="ECO:0000313" key="3">
    <source>
        <dbReference type="EMBL" id="RDB25475.1"/>
    </source>
</evidence>